<dbReference type="Pfam" id="PF00994">
    <property type="entry name" value="MoCF_biosynth"/>
    <property type="match status" value="1"/>
</dbReference>
<dbReference type="Proteomes" id="UP000215256">
    <property type="component" value="Chromosome 1"/>
</dbReference>
<feature type="domain" description="MoaB/Mog" evidence="1">
    <location>
        <begin position="175"/>
        <end position="302"/>
    </location>
</feature>
<dbReference type="Proteomes" id="UP000327108">
    <property type="component" value="Unassembled WGS sequence"/>
</dbReference>
<protein>
    <submittedName>
        <fullName evidence="3">Molybdopterin-binding protein</fullName>
    </submittedName>
    <submittedName>
        <fullName evidence="2">Putative molybdopterin binding domain protein</fullName>
    </submittedName>
</protein>
<keyword evidence="5" id="KW-1185">Reference proteome</keyword>
<dbReference type="EMBL" id="CP022604">
    <property type="protein sequence ID" value="ASV87545.1"/>
    <property type="molecule type" value="Genomic_DNA"/>
</dbReference>
<sequence>MIFGNWPIEETEGAMLAYAIAAGSHSFRKGTLLTRDQIKILGQQGITHVFAARLEEYDIGEDEAALAIGKLLISDNIEPGKPVTGRINLFARHDGLFHADATAIDKINLLDSRISVATLRNDCRVKGGQMVATVKIIPFAVPAMLIESLHILQGGQNVLDVRSFKATKIGMIQSQLPTIRDTVLDKTTELIAKRVERNHGSVIKECRVAHEQDAIAKAIDELLSSCDVVLIFSAASIADAADIVPRSIVASGGEILRIGMPVDPGNLLVLAQCRTKPIVVAPGSARSARENSLDWVLDRLMANMDLTANDLGKMGVGGLLL</sequence>
<dbReference type="InterPro" id="IPR036425">
    <property type="entry name" value="MoaB/Mog-like_dom_sf"/>
</dbReference>
<dbReference type="Gene3D" id="3.40.980.10">
    <property type="entry name" value="MoaB/Mog-like domain"/>
    <property type="match status" value="1"/>
</dbReference>
<evidence type="ECO:0000313" key="5">
    <source>
        <dbReference type="Proteomes" id="UP000327108"/>
    </source>
</evidence>
<dbReference type="CDD" id="cd03522">
    <property type="entry name" value="MoeA_like"/>
    <property type="match status" value="1"/>
</dbReference>
<proteinExistence type="predicted"/>
<dbReference type="EMBL" id="VYXQ01000017">
    <property type="protein sequence ID" value="KAA9366613.1"/>
    <property type="molecule type" value="Genomic_DNA"/>
</dbReference>
<accession>A0A248ULC9</accession>
<evidence type="ECO:0000259" key="1">
    <source>
        <dbReference type="SMART" id="SM00852"/>
    </source>
</evidence>
<gene>
    <name evidence="2" type="ORF">CES85_0045</name>
    <name evidence="3" type="ORF">F3W84_16530</name>
</gene>
<evidence type="ECO:0000313" key="3">
    <source>
        <dbReference type="EMBL" id="KAA9366613.1"/>
    </source>
</evidence>
<evidence type="ECO:0000313" key="4">
    <source>
        <dbReference type="Proteomes" id="UP000215256"/>
    </source>
</evidence>
<name>A0A248ULC9_9HYPH</name>
<dbReference type="UniPathway" id="UPA00344"/>
<evidence type="ECO:0000313" key="2">
    <source>
        <dbReference type="EMBL" id="ASV87545.1"/>
    </source>
</evidence>
<dbReference type="KEGG" id="och:CES85_0045"/>
<dbReference type="AlphaFoldDB" id="A0A248ULC9"/>
<dbReference type="SMART" id="SM00852">
    <property type="entry name" value="MoCF_biosynth"/>
    <property type="match status" value="1"/>
</dbReference>
<dbReference type="SUPFAM" id="SSF53218">
    <property type="entry name" value="Molybdenum cofactor biosynthesis proteins"/>
    <property type="match status" value="1"/>
</dbReference>
<dbReference type="InterPro" id="IPR001453">
    <property type="entry name" value="MoaB/Mog_dom"/>
</dbReference>
<dbReference type="RefSeq" id="WP_095445816.1">
    <property type="nucleotide sequence ID" value="NZ_CP022604.1"/>
</dbReference>
<dbReference type="OrthoDB" id="9779263at2"/>
<organism evidence="2 4">
    <name type="scientific">Ochrobactrum quorumnocens</name>
    <dbReference type="NCBI Taxonomy" id="271865"/>
    <lineage>
        <taxon>Bacteria</taxon>
        <taxon>Pseudomonadati</taxon>
        <taxon>Pseudomonadota</taxon>
        <taxon>Alphaproteobacteria</taxon>
        <taxon>Hyphomicrobiales</taxon>
        <taxon>Brucellaceae</taxon>
        <taxon>Brucella/Ochrobactrum group</taxon>
        <taxon>Ochrobactrum</taxon>
    </lineage>
</organism>
<reference evidence="3 5" key="2">
    <citation type="submission" date="2019-09" db="EMBL/GenBank/DDBJ databases">
        <title>Biological control of the noxious weed angled onion (Allium triquetrum) thwarted by endophytic bacteria in Victoria, Australia.</title>
        <authorList>
            <person name="Tehranchian P."/>
            <person name="Adair R.J."/>
            <person name="Van T.H."/>
            <person name="Morrison P.D."/>
            <person name="Williams H."/>
            <person name="Lawrie A.C."/>
        </authorList>
    </citation>
    <scope>NUCLEOTIDE SEQUENCE [LARGE SCALE GENOMIC DNA]</scope>
    <source>
        <strain evidence="3 5">RPTAtOch1</strain>
    </source>
</reference>
<reference evidence="2 4" key="1">
    <citation type="submission" date="2017-07" db="EMBL/GenBank/DDBJ databases">
        <title>Phylogenetic study on the rhizospheric bacterium Ochrobactrum sp. A44.</title>
        <authorList>
            <person name="Krzyzanowska D.M."/>
            <person name="Ossowicki A."/>
            <person name="Rajewska M."/>
            <person name="Maciag T."/>
            <person name="Kaczynski Z."/>
            <person name="Czerwicka M."/>
            <person name="Jafra S."/>
        </authorList>
    </citation>
    <scope>NUCLEOTIDE SEQUENCE [LARGE SCALE GENOMIC DNA]</scope>
    <source>
        <strain evidence="2 4">A44</strain>
    </source>
</reference>